<dbReference type="Gene3D" id="1.10.3730.20">
    <property type="match status" value="1"/>
</dbReference>
<protein>
    <recommendedName>
        <fullName evidence="2">EamA domain-containing protein</fullName>
    </recommendedName>
</protein>
<dbReference type="SUPFAM" id="SSF103481">
    <property type="entry name" value="Multidrug resistance efflux transporter EmrE"/>
    <property type="match status" value="2"/>
</dbReference>
<name>A0A133VHG8_9EURY</name>
<dbReference type="InterPro" id="IPR000620">
    <property type="entry name" value="EamA_dom"/>
</dbReference>
<dbReference type="Pfam" id="PF00892">
    <property type="entry name" value="EamA"/>
    <property type="match status" value="2"/>
</dbReference>
<feature type="transmembrane region" description="Helical" evidence="1">
    <location>
        <begin position="101"/>
        <end position="118"/>
    </location>
</feature>
<keyword evidence="1" id="KW-0472">Membrane</keyword>
<comment type="caution">
    <text evidence="3">The sequence shown here is derived from an EMBL/GenBank/DDBJ whole genome shotgun (WGS) entry which is preliminary data.</text>
</comment>
<feature type="transmembrane region" description="Helical" evidence="1">
    <location>
        <begin position="248"/>
        <end position="268"/>
    </location>
</feature>
<evidence type="ECO:0000256" key="1">
    <source>
        <dbReference type="SAM" id="Phobius"/>
    </source>
</evidence>
<feature type="transmembrane region" description="Helical" evidence="1">
    <location>
        <begin position="223"/>
        <end position="242"/>
    </location>
</feature>
<feature type="transmembrane region" description="Helical" evidence="1">
    <location>
        <begin position="39"/>
        <end position="63"/>
    </location>
</feature>
<keyword evidence="1" id="KW-1133">Transmembrane helix</keyword>
<dbReference type="Proteomes" id="UP000070404">
    <property type="component" value="Unassembled WGS sequence"/>
</dbReference>
<dbReference type="EMBL" id="LHYF01000064">
    <property type="protein sequence ID" value="KXB05878.1"/>
    <property type="molecule type" value="Genomic_DNA"/>
</dbReference>
<feature type="transmembrane region" description="Helical" evidence="1">
    <location>
        <begin position="187"/>
        <end position="208"/>
    </location>
</feature>
<dbReference type="PATRIC" id="fig|1698281.3.peg.624"/>
<feature type="transmembrane region" description="Helical" evidence="1">
    <location>
        <begin position="156"/>
        <end position="181"/>
    </location>
</feature>
<feature type="transmembrane region" description="Helical" evidence="1">
    <location>
        <begin position="69"/>
        <end position="89"/>
    </location>
</feature>
<feature type="domain" description="EamA" evidence="2">
    <location>
        <begin position="161"/>
        <end position="294"/>
    </location>
</feature>
<keyword evidence="4" id="KW-1185">Reference proteome</keyword>
<reference evidence="3 4" key="1">
    <citation type="journal article" date="2016" name="Sci. Rep.">
        <title>Metabolic traits of an uncultured archaeal lineage -MSBL1- from brine pools of the Red Sea.</title>
        <authorList>
            <person name="Mwirichia R."/>
            <person name="Alam I."/>
            <person name="Rashid M."/>
            <person name="Vinu M."/>
            <person name="Ba-Alawi W."/>
            <person name="Anthony Kamau A."/>
            <person name="Kamanda Ngugi D."/>
            <person name="Goker M."/>
            <person name="Klenk H.P."/>
            <person name="Bajic V."/>
            <person name="Stingl U."/>
        </authorList>
    </citation>
    <scope>NUCLEOTIDE SEQUENCE [LARGE SCALE GENOMIC DNA]</scope>
    <source>
        <strain evidence="3">SCGC-AAA382C18</strain>
    </source>
</reference>
<evidence type="ECO:0000313" key="4">
    <source>
        <dbReference type="Proteomes" id="UP000070404"/>
    </source>
</evidence>
<feature type="transmembrane region" description="Helical" evidence="1">
    <location>
        <begin position="6"/>
        <end position="27"/>
    </location>
</feature>
<gene>
    <name evidence="3" type="ORF">AKJ52_02880</name>
</gene>
<dbReference type="InterPro" id="IPR037185">
    <property type="entry name" value="EmrE-like"/>
</dbReference>
<proteinExistence type="predicted"/>
<dbReference type="AlphaFoldDB" id="A0A133VHG8"/>
<organism evidence="3 4">
    <name type="scientific">candidate division MSBL1 archaeon SCGC-AAA382C18</name>
    <dbReference type="NCBI Taxonomy" id="1698281"/>
    <lineage>
        <taxon>Archaea</taxon>
        <taxon>Methanobacteriati</taxon>
        <taxon>Methanobacteriota</taxon>
        <taxon>candidate division MSBL1</taxon>
    </lineage>
</organism>
<keyword evidence="1" id="KW-0812">Transmembrane</keyword>
<dbReference type="GO" id="GO:0016020">
    <property type="term" value="C:membrane"/>
    <property type="evidence" value="ECO:0007669"/>
    <property type="project" value="InterPro"/>
</dbReference>
<dbReference type="PANTHER" id="PTHR22911:SF137">
    <property type="entry name" value="SOLUTE CARRIER FAMILY 35 MEMBER G2-RELATED"/>
    <property type="match status" value="1"/>
</dbReference>
<dbReference type="PANTHER" id="PTHR22911">
    <property type="entry name" value="ACYL-MALONYL CONDENSING ENZYME-RELATED"/>
    <property type="match status" value="1"/>
</dbReference>
<accession>A0A133VHG8</accession>
<feature type="transmembrane region" description="Helical" evidence="1">
    <location>
        <begin position="124"/>
        <end position="144"/>
    </location>
</feature>
<evidence type="ECO:0000259" key="2">
    <source>
        <dbReference type="Pfam" id="PF00892"/>
    </source>
</evidence>
<feature type="domain" description="EamA" evidence="2">
    <location>
        <begin position="8"/>
        <end position="141"/>
    </location>
</feature>
<evidence type="ECO:0000313" key="3">
    <source>
        <dbReference type="EMBL" id="KXB05878.1"/>
    </source>
</evidence>
<sequence>MLINPDILGALLGLATAIFMGMRIIFVRKATITGKSLDALYISVFVCFATFLPLSFIYLPHLVLNLKSFMAFLSAGLIAMVMATSFYYIGTKRLGASITAPIRNASLLVTVVIALIILDESATFIHIVGIFLILTGVVIVARKISTDNSNSELEDYYLNLLFPIGAMIGFGLANSLIKFGLSQGTPMWVGLAIMNSFAILTIIGYYLWKGKSLLDPFLTDEKYLYLGAGISLAAGLITLFLGLNKSDLVIVTPFKTLAPLFTLILSYLFLRRHEIIDKKIIIGTATIVSGTVLVGAFM</sequence>